<feature type="domain" description="Metallo-beta-lactamase" evidence="1">
    <location>
        <begin position="16"/>
        <end position="201"/>
    </location>
</feature>
<dbReference type="GO" id="GO:0016787">
    <property type="term" value="F:hydrolase activity"/>
    <property type="evidence" value="ECO:0007669"/>
    <property type="project" value="UniProtKB-KW"/>
</dbReference>
<dbReference type="CDD" id="cd06262">
    <property type="entry name" value="metallo-hydrolase-like_MBL-fold"/>
    <property type="match status" value="1"/>
</dbReference>
<dbReference type="Pfam" id="PF00753">
    <property type="entry name" value="Lactamase_B"/>
    <property type="match status" value="1"/>
</dbReference>
<proteinExistence type="predicted"/>
<comment type="caution">
    <text evidence="2">The sequence shown here is derived from an EMBL/GenBank/DDBJ whole genome shotgun (WGS) entry which is preliminary data.</text>
</comment>
<dbReference type="PANTHER" id="PTHR23131">
    <property type="entry name" value="ENDORIBONUCLEASE LACTB2"/>
    <property type="match status" value="1"/>
</dbReference>
<dbReference type="SUPFAM" id="SSF56281">
    <property type="entry name" value="Metallo-hydrolase/oxidoreductase"/>
    <property type="match status" value="1"/>
</dbReference>
<gene>
    <name evidence="2" type="ORF">H0I39_16750</name>
</gene>
<dbReference type="EMBL" id="JACCKX010000001">
    <property type="protein sequence ID" value="NZA02968.1"/>
    <property type="molecule type" value="Genomic_DNA"/>
</dbReference>
<name>A0A853IYM7_9BURK</name>
<dbReference type="InterPro" id="IPR036866">
    <property type="entry name" value="RibonucZ/Hydroxyglut_hydro"/>
</dbReference>
<dbReference type="InterPro" id="IPR001279">
    <property type="entry name" value="Metallo-B-lactamas"/>
</dbReference>
<protein>
    <submittedName>
        <fullName evidence="2">MBL fold metallo-hydrolase</fullName>
    </submittedName>
</protein>
<sequence>MHALPSDLIVFERGWLSSNNLLCLGDAPAFIDTGHTKHAADTVRRVRDALGGRPLADIAHTHLHSDHCGGTGALQAAWPAVRTWVPAPSLPHVQAWDQDALTFGDSGQRCDRFSAGHALVPGQAVRLGAHEWQVLAAPGHDALAVLLFEPRHGILMAGDAMWEHGVGVIFPHIDGSGGFEHFTDTLALIERLDPAVVIPGHGAPFGREGGAIQAAMARARARIEQFHAHPAAHALYAAKVLIKYQMLDAESMAHADFQHWLEHAPALRTLHRQHRPDLDWHAWLALVLAPLFGKGVLRRDETHVHDGA</sequence>
<evidence type="ECO:0000313" key="2">
    <source>
        <dbReference type="EMBL" id="NZA02968.1"/>
    </source>
</evidence>
<evidence type="ECO:0000259" key="1">
    <source>
        <dbReference type="SMART" id="SM00849"/>
    </source>
</evidence>
<dbReference type="Proteomes" id="UP000589716">
    <property type="component" value="Unassembled WGS sequence"/>
</dbReference>
<dbReference type="SMART" id="SM00849">
    <property type="entry name" value="Lactamase_B"/>
    <property type="match status" value="1"/>
</dbReference>
<dbReference type="Gene3D" id="3.60.15.10">
    <property type="entry name" value="Ribonuclease Z/Hydroxyacylglutathione hydrolase-like"/>
    <property type="match status" value="1"/>
</dbReference>
<dbReference type="AlphaFoldDB" id="A0A853IYM7"/>
<keyword evidence="2" id="KW-0378">Hydrolase</keyword>
<dbReference type="InterPro" id="IPR050662">
    <property type="entry name" value="Sec-metab_biosynth-thioest"/>
</dbReference>
<reference evidence="2 3" key="1">
    <citation type="submission" date="2020-07" db="EMBL/GenBank/DDBJ databases">
        <authorList>
            <person name="Maaloum M."/>
        </authorList>
    </citation>
    <scope>NUCLEOTIDE SEQUENCE [LARGE SCALE GENOMIC DNA]</scope>
    <source>
        <strain evidence="2 3">GCS-AN-3</strain>
    </source>
</reference>
<organism evidence="2 3">
    <name type="scientific">Ottowia beijingensis</name>
    <dbReference type="NCBI Taxonomy" id="1207057"/>
    <lineage>
        <taxon>Bacteria</taxon>
        <taxon>Pseudomonadati</taxon>
        <taxon>Pseudomonadota</taxon>
        <taxon>Betaproteobacteria</taxon>
        <taxon>Burkholderiales</taxon>
        <taxon>Comamonadaceae</taxon>
        <taxon>Ottowia</taxon>
    </lineage>
</organism>
<dbReference type="RefSeq" id="WP_180551240.1">
    <property type="nucleotide sequence ID" value="NZ_JACCKX010000001.1"/>
</dbReference>
<evidence type="ECO:0000313" key="3">
    <source>
        <dbReference type="Proteomes" id="UP000589716"/>
    </source>
</evidence>
<accession>A0A853IYM7</accession>
<dbReference type="PANTHER" id="PTHR23131:SF0">
    <property type="entry name" value="ENDORIBONUCLEASE LACTB2"/>
    <property type="match status" value="1"/>
</dbReference>
<keyword evidence="3" id="KW-1185">Reference proteome</keyword>